<reference evidence="2" key="1">
    <citation type="submission" date="2022-07" db="EMBL/GenBank/DDBJ databases">
        <title>Phylogenomic reconstructions and comparative analyses of Kickxellomycotina fungi.</title>
        <authorList>
            <person name="Reynolds N.K."/>
            <person name="Stajich J.E."/>
            <person name="Barry K."/>
            <person name="Grigoriev I.V."/>
            <person name="Crous P."/>
            <person name="Smith M.E."/>
        </authorList>
    </citation>
    <scope>NUCLEOTIDE SEQUENCE</scope>
    <source>
        <strain evidence="2">NBRC 32514</strain>
    </source>
</reference>
<dbReference type="PANTHER" id="PTHR38248">
    <property type="entry name" value="FUNK1 6"/>
    <property type="match status" value="1"/>
</dbReference>
<dbReference type="SUPFAM" id="SSF56112">
    <property type="entry name" value="Protein kinase-like (PK-like)"/>
    <property type="match status" value="1"/>
</dbReference>
<evidence type="ECO:0000313" key="3">
    <source>
        <dbReference type="Proteomes" id="UP001149813"/>
    </source>
</evidence>
<dbReference type="Pfam" id="PF17667">
    <property type="entry name" value="Pkinase_fungal"/>
    <property type="match status" value="1"/>
</dbReference>
<dbReference type="PANTHER" id="PTHR38248:SF2">
    <property type="entry name" value="FUNK1 11"/>
    <property type="match status" value="1"/>
</dbReference>
<accession>A0A9W8CPA2</accession>
<evidence type="ECO:0000259" key="1">
    <source>
        <dbReference type="Pfam" id="PF17667"/>
    </source>
</evidence>
<dbReference type="InterPro" id="IPR040976">
    <property type="entry name" value="Pkinase_fungal"/>
</dbReference>
<name>A0A9W8CPA2_9FUNG</name>
<dbReference type="AlphaFoldDB" id="A0A9W8CPA2"/>
<dbReference type="InterPro" id="IPR008266">
    <property type="entry name" value="Tyr_kinase_AS"/>
</dbReference>
<keyword evidence="3" id="KW-1185">Reference proteome</keyword>
<feature type="non-terminal residue" evidence="2">
    <location>
        <position position="1"/>
    </location>
</feature>
<dbReference type="InterPro" id="IPR011009">
    <property type="entry name" value="Kinase-like_dom_sf"/>
</dbReference>
<feature type="non-terminal residue" evidence="2">
    <location>
        <position position="723"/>
    </location>
</feature>
<dbReference type="Proteomes" id="UP001149813">
    <property type="component" value="Unassembled WGS sequence"/>
</dbReference>
<proteinExistence type="predicted"/>
<feature type="domain" description="Fungal-type protein kinase" evidence="1">
    <location>
        <begin position="196"/>
        <end position="575"/>
    </location>
</feature>
<evidence type="ECO:0000313" key="2">
    <source>
        <dbReference type="EMBL" id="KAJ1718888.1"/>
    </source>
</evidence>
<comment type="caution">
    <text evidence="2">The sequence shown here is derived from an EMBL/GenBank/DDBJ whole genome shotgun (WGS) entry which is preliminary data.</text>
</comment>
<sequence>SAGDYSADSYEKRTGNEKAAAAVAKTQSTHMDSHVNALASSKFLQEERATESVAAARNAIVVPGILSFLAPATAETAGQIMKATKDISSFLESRIEKKPKSAKRKSRRKDLLQIVSAQGSGPITGRPEARMYPGIRALVHLVTKRLCKIEVELRLSIRTQIYVYKGFDRKPLGSDDLGRIDLALMAADRDAGHKKLVPQDSLAYANIVGIIEAKAGASAGDELDALAQVYRYSRNIYYCQPNRRFVWGITVCGSKTRACLLLPDGIFTSASMDLHSSDGRKELVNFLVHMSTCAVDRLGYDMTIRYDERRQNWTADVTDDRTHETSAYLTNQILSFADGTFGRHRRMFGSVGTLDEVELQTADDPCIYVIKDTWAAGSSGGNDSQAGQVICQEASVLRHIGNVLGTDPELSESFPTLVSGGAVLLSESSGEERVYDTTDSLLAALGCKASSNAPRRTHVRLVMTPYAYPIQTLKSVDEFIIVMADVLSAYVAISRQCGILHRDISSANIMYTRDPAGGVHGVLVDFDYVQRGNIPTNQWPFTGLLPFLGIQDLRSCPGLRTVLDGCESLLYVLCWFGTIGLRGRDSVLGTPPISKWREGNMSDVATSKMTDLSTRSVFTKNVVRHFLPHEEYRRLGRLAVKLYLALFENDKLTCLCKGTAPFDSDWDESLVTKAQEEVEKARLLSKTLPLDHSRGWGVTDPFERRLLFAQEISKEFLKIILDA</sequence>
<dbReference type="PROSITE" id="PS00109">
    <property type="entry name" value="PROTEIN_KINASE_TYR"/>
    <property type="match status" value="1"/>
</dbReference>
<organism evidence="2 3">
    <name type="scientific">Coemansia erecta</name>
    <dbReference type="NCBI Taxonomy" id="147472"/>
    <lineage>
        <taxon>Eukaryota</taxon>
        <taxon>Fungi</taxon>
        <taxon>Fungi incertae sedis</taxon>
        <taxon>Zoopagomycota</taxon>
        <taxon>Kickxellomycotina</taxon>
        <taxon>Kickxellomycetes</taxon>
        <taxon>Kickxellales</taxon>
        <taxon>Kickxellaceae</taxon>
        <taxon>Coemansia</taxon>
    </lineage>
</organism>
<dbReference type="EMBL" id="JANBOJ010000592">
    <property type="protein sequence ID" value="KAJ1718888.1"/>
    <property type="molecule type" value="Genomic_DNA"/>
</dbReference>
<dbReference type="GO" id="GO:0004672">
    <property type="term" value="F:protein kinase activity"/>
    <property type="evidence" value="ECO:0007669"/>
    <property type="project" value="InterPro"/>
</dbReference>
<gene>
    <name evidence="2" type="ORF">LPJ53_006237</name>
</gene>
<protein>
    <recommendedName>
        <fullName evidence="1">Fungal-type protein kinase domain-containing protein</fullName>
    </recommendedName>
</protein>
<dbReference type="OrthoDB" id="5584477at2759"/>